<gene>
    <name evidence="3" type="ORF">Pla52n_19810</name>
</gene>
<dbReference type="EMBL" id="SJPN01000002">
    <property type="protein sequence ID" value="TWU06260.1"/>
    <property type="molecule type" value="Genomic_DNA"/>
</dbReference>
<keyword evidence="3" id="KW-0378">Hydrolase</keyword>
<dbReference type="PANTHER" id="PTHR30383">
    <property type="entry name" value="THIOESTERASE 1/PROTEASE 1/LYSOPHOSPHOLIPASE L1"/>
    <property type="match status" value="1"/>
</dbReference>
<evidence type="ECO:0000259" key="2">
    <source>
        <dbReference type="Pfam" id="PF13472"/>
    </source>
</evidence>
<dbReference type="InterPro" id="IPR013830">
    <property type="entry name" value="SGNH_hydro"/>
</dbReference>
<dbReference type="Proteomes" id="UP000320176">
    <property type="component" value="Unassembled WGS sequence"/>
</dbReference>
<feature type="domain" description="SGNH hydrolase-type esterase" evidence="2">
    <location>
        <begin position="95"/>
        <end position="253"/>
    </location>
</feature>
<comment type="caution">
    <text evidence="3">The sequence shown here is derived from an EMBL/GenBank/DDBJ whole genome shotgun (WGS) entry which is preliminary data.</text>
</comment>
<dbReference type="Gene3D" id="3.40.50.1110">
    <property type="entry name" value="SGNH hydrolase"/>
    <property type="match status" value="1"/>
</dbReference>
<dbReference type="SUPFAM" id="SSF52266">
    <property type="entry name" value="SGNH hydrolase"/>
    <property type="match status" value="1"/>
</dbReference>
<dbReference type="InterPro" id="IPR051532">
    <property type="entry name" value="Ester_Hydrolysis_Enzymes"/>
</dbReference>
<accession>A0A5C6B2Z6</accession>
<proteinExistence type="predicted"/>
<dbReference type="CDD" id="cd01828">
    <property type="entry name" value="sialate_O-acetylesterase_like2"/>
    <property type="match status" value="1"/>
</dbReference>
<evidence type="ECO:0000313" key="3">
    <source>
        <dbReference type="EMBL" id="TWU06260.1"/>
    </source>
</evidence>
<keyword evidence="4" id="KW-1185">Reference proteome</keyword>
<sequence>MIPYLGVFTMLFLCRGKLCVAALVGFAMLSFFTRFAVAQDKSAAVAEPAFVIPDTDDELPGAGPMRRAPWFRNVWQARRSTFAKNAEKEQNAVVFLGDSITQGWTDNFRGDFSDFKTANRGISGDTTRGMLWRLDEDVLSLDPSAVVMLMGTNDLEEGAEPETIVGNIELILKALKEQDSEMPIIWCNVFPSSEKKSRPADKIKKLNQLVGELVKGDKQITVLDTWTLFADENGDAKLEEFPDLLHPNGAGYDKWHAAIRPLFATLGFADTKTDDFKFESDARNLFNGTDLAGWCYHKTPEDQRKRMENARKNRPNAPTSPIIDEDIAFDGKKVSSDGRYAAINGRLVVTTPPEGRKIQQLWTTESFDDDFVLKLEFRATPNADSGVFIRGKQLQCRDYLLAGPYTELTQYKPQDWNELVIRVQGDTAHCTCNGEVLEAEFKVPESGPIGLEGDRGQIEYRRIRILPLQ</sequence>
<organism evidence="3 4">
    <name type="scientific">Stieleria varia</name>
    <dbReference type="NCBI Taxonomy" id="2528005"/>
    <lineage>
        <taxon>Bacteria</taxon>
        <taxon>Pseudomonadati</taxon>
        <taxon>Planctomycetota</taxon>
        <taxon>Planctomycetia</taxon>
        <taxon>Pirellulales</taxon>
        <taxon>Pirellulaceae</taxon>
        <taxon>Stieleria</taxon>
    </lineage>
</organism>
<evidence type="ECO:0000259" key="1">
    <source>
        <dbReference type="Pfam" id="PF06439"/>
    </source>
</evidence>
<dbReference type="InterPro" id="IPR036514">
    <property type="entry name" value="SGNH_hydro_sf"/>
</dbReference>
<reference evidence="3 4" key="1">
    <citation type="submission" date="2019-02" db="EMBL/GenBank/DDBJ databases">
        <title>Deep-cultivation of Planctomycetes and their phenomic and genomic characterization uncovers novel biology.</title>
        <authorList>
            <person name="Wiegand S."/>
            <person name="Jogler M."/>
            <person name="Boedeker C."/>
            <person name="Pinto D."/>
            <person name="Vollmers J."/>
            <person name="Rivas-Marin E."/>
            <person name="Kohn T."/>
            <person name="Peeters S.H."/>
            <person name="Heuer A."/>
            <person name="Rast P."/>
            <person name="Oberbeckmann S."/>
            <person name="Bunk B."/>
            <person name="Jeske O."/>
            <person name="Meyerdierks A."/>
            <person name="Storesund J.E."/>
            <person name="Kallscheuer N."/>
            <person name="Luecker S."/>
            <person name="Lage O.M."/>
            <person name="Pohl T."/>
            <person name="Merkel B.J."/>
            <person name="Hornburger P."/>
            <person name="Mueller R.-W."/>
            <person name="Bruemmer F."/>
            <person name="Labrenz M."/>
            <person name="Spormann A.M."/>
            <person name="Op Den Camp H."/>
            <person name="Overmann J."/>
            <person name="Amann R."/>
            <person name="Jetten M.S.M."/>
            <person name="Mascher T."/>
            <person name="Medema M.H."/>
            <person name="Devos D.P."/>
            <person name="Kaster A.-K."/>
            <person name="Ovreas L."/>
            <person name="Rohde M."/>
            <person name="Galperin M.Y."/>
            <person name="Jogler C."/>
        </authorList>
    </citation>
    <scope>NUCLEOTIDE SEQUENCE [LARGE SCALE GENOMIC DNA]</scope>
    <source>
        <strain evidence="3 4">Pla52n</strain>
    </source>
</reference>
<dbReference type="PANTHER" id="PTHR30383:SF32">
    <property type="entry name" value="SGNH-HYDROLASE"/>
    <property type="match status" value="1"/>
</dbReference>
<name>A0A5C6B2Z6_9BACT</name>
<dbReference type="Pfam" id="PF06439">
    <property type="entry name" value="3keto-disac_hyd"/>
    <property type="match status" value="1"/>
</dbReference>
<feature type="domain" description="3-keto-alpha-glucoside-1,2-lyase/3-keto-2-hydroxy-glucal hydratase" evidence="1">
    <location>
        <begin position="282"/>
        <end position="465"/>
    </location>
</feature>
<evidence type="ECO:0000313" key="4">
    <source>
        <dbReference type="Proteomes" id="UP000320176"/>
    </source>
</evidence>
<dbReference type="Gene3D" id="2.60.120.560">
    <property type="entry name" value="Exo-inulinase, domain 1"/>
    <property type="match status" value="2"/>
</dbReference>
<dbReference type="RefSeq" id="WP_231741867.1">
    <property type="nucleotide sequence ID" value="NZ_CP151726.1"/>
</dbReference>
<dbReference type="AlphaFoldDB" id="A0A5C6B2Z6"/>
<dbReference type="InterPro" id="IPR010496">
    <property type="entry name" value="AL/BT2_dom"/>
</dbReference>
<protein>
    <submittedName>
        <fullName evidence="3">GDSL-like Lipase/Acylhydrolase</fullName>
    </submittedName>
</protein>
<dbReference type="Pfam" id="PF13472">
    <property type="entry name" value="Lipase_GDSL_2"/>
    <property type="match status" value="1"/>
</dbReference>
<dbReference type="GO" id="GO:0004622">
    <property type="term" value="F:phosphatidylcholine lysophospholipase activity"/>
    <property type="evidence" value="ECO:0007669"/>
    <property type="project" value="TreeGrafter"/>
</dbReference>